<dbReference type="AlphaFoldDB" id="A0A0F9K5Q5"/>
<sequence>MKIEEVLQALADAIVSEECTSFGAQQVIIGAIKKKYGLGEVHIVRHKSRTRRPYWTCTTDTAYEWQEPSIQLLEAFLGAFKAGDQTIAFLDTNRDYDNLEDLRKDILVLRLANVQ</sequence>
<proteinExistence type="predicted"/>
<reference evidence="1" key="1">
    <citation type="journal article" date="2015" name="Nature">
        <title>Complex archaea that bridge the gap between prokaryotes and eukaryotes.</title>
        <authorList>
            <person name="Spang A."/>
            <person name="Saw J.H."/>
            <person name="Jorgensen S.L."/>
            <person name="Zaremba-Niedzwiedzka K."/>
            <person name="Martijn J."/>
            <person name="Lind A.E."/>
            <person name="van Eijk R."/>
            <person name="Schleper C."/>
            <person name="Guy L."/>
            <person name="Ettema T.J."/>
        </authorList>
    </citation>
    <scope>NUCLEOTIDE SEQUENCE</scope>
</reference>
<name>A0A0F9K5Q5_9ZZZZ</name>
<protein>
    <submittedName>
        <fullName evidence="1">Uncharacterized protein</fullName>
    </submittedName>
</protein>
<dbReference type="EMBL" id="LAZR01008661">
    <property type="protein sequence ID" value="KKM77323.1"/>
    <property type="molecule type" value="Genomic_DNA"/>
</dbReference>
<gene>
    <name evidence="1" type="ORF">LCGC14_1371260</name>
</gene>
<accession>A0A0F9K5Q5</accession>
<evidence type="ECO:0000313" key="1">
    <source>
        <dbReference type="EMBL" id="KKM77323.1"/>
    </source>
</evidence>
<organism evidence="1">
    <name type="scientific">marine sediment metagenome</name>
    <dbReference type="NCBI Taxonomy" id="412755"/>
    <lineage>
        <taxon>unclassified sequences</taxon>
        <taxon>metagenomes</taxon>
        <taxon>ecological metagenomes</taxon>
    </lineage>
</organism>
<comment type="caution">
    <text evidence="1">The sequence shown here is derived from an EMBL/GenBank/DDBJ whole genome shotgun (WGS) entry which is preliminary data.</text>
</comment>